<evidence type="ECO:0000313" key="1">
    <source>
        <dbReference type="EMBL" id="MBU5669622.1"/>
    </source>
</evidence>
<keyword evidence="2" id="KW-1185">Reference proteome</keyword>
<proteinExistence type="predicted"/>
<dbReference type="EMBL" id="JAHLQO010000004">
    <property type="protein sequence ID" value="MBU5669622.1"/>
    <property type="molecule type" value="Genomic_DNA"/>
</dbReference>
<dbReference type="InterPro" id="IPR054052">
    <property type="entry name" value="Y16Q-like"/>
</dbReference>
<sequence>MDIESQKIYERGRRLVKELEVLISNYQKLKFYINAQDDVPALYLKQASSMRDYIDILLERIKKTCY</sequence>
<dbReference type="RefSeq" id="WP_216549456.1">
    <property type="nucleotide sequence ID" value="NZ_JAHLQO010000004.1"/>
</dbReference>
<evidence type="ECO:0000313" key="2">
    <source>
        <dbReference type="Proteomes" id="UP000783742"/>
    </source>
</evidence>
<dbReference type="Proteomes" id="UP000783742">
    <property type="component" value="Unassembled WGS sequence"/>
</dbReference>
<accession>A0ABS6FHG9</accession>
<comment type="caution">
    <text evidence="1">The sequence shown here is derived from an EMBL/GenBank/DDBJ whole genome shotgun (WGS) entry which is preliminary data.</text>
</comment>
<gene>
    <name evidence="1" type="ORF">KQI68_07185</name>
</gene>
<protein>
    <submittedName>
        <fullName evidence="1">Uncharacterized protein</fullName>
    </submittedName>
</protein>
<name>A0ABS6FHG9_9FIRM</name>
<reference evidence="1 2" key="1">
    <citation type="submission" date="2021-06" db="EMBL/GenBank/DDBJ databases">
        <authorList>
            <person name="Sun Q."/>
            <person name="Li D."/>
        </authorList>
    </citation>
    <scope>NUCLEOTIDE SEQUENCE [LARGE SCALE GENOMIC DNA]</scope>
    <source>
        <strain evidence="1 2">MSJ-1</strain>
    </source>
</reference>
<dbReference type="Pfam" id="PF21825">
    <property type="entry name" value="crAss001_48"/>
    <property type="match status" value="1"/>
</dbReference>
<organism evidence="1 2">
    <name type="scientific">Peptoniphilus ovalis</name>
    <dbReference type="NCBI Taxonomy" id="2841503"/>
    <lineage>
        <taxon>Bacteria</taxon>
        <taxon>Bacillati</taxon>
        <taxon>Bacillota</taxon>
        <taxon>Tissierellia</taxon>
        <taxon>Tissierellales</taxon>
        <taxon>Peptoniphilaceae</taxon>
        <taxon>Peptoniphilus</taxon>
    </lineage>
</organism>